<gene>
    <name evidence="1" type="ORF">GLOINDRAFT_330257</name>
</gene>
<accession>U9SN92</accession>
<dbReference type="EMBL" id="KI299663">
    <property type="protein sequence ID" value="ERZ97379.1"/>
    <property type="molecule type" value="Genomic_DNA"/>
</dbReference>
<evidence type="ECO:0000313" key="1">
    <source>
        <dbReference type="EMBL" id="ERZ97379.1"/>
    </source>
</evidence>
<name>U9SN92_RHIID</name>
<dbReference type="AlphaFoldDB" id="U9SN92"/>
<proteinExistence type="predicted"/>
<protein>
    <submittedName>
        <fullName evidence="1">Uncharacterized protein</fullName>
    </submittedName>
</protein>
<organism evidence="1">
    <name type="scientific">Rhizophagus irregularis (strain DAOM 181602 / DAOM 197198 / MUCL 43194)</name>
    <name type="common">Arbuscular mycorrhizal fungus</name>
    <name type="synonym">Glomus intraradices</name>
    <dbReference type="NCBI Taxonomy" id="747089"/>
    <lineage>
        <taxon>Eukaryota</taxon>
        <taxon>Fungi</taxon>
        <taxon>Fungi incertae sedis</taxon>
        <taxon>Mucoromycota</taxon>
        <taxon>Glomeromycotina</taxon>
        <taxon>Glomeromycetes</taxon>
        <taxon>Glomerales</taxon>
        <taxon>Glomeraceae</taxon>
        <taxon>Rhizophagus</taxon>
    </lineage>
</organism>
<dbReference type="HOGENOM" id="CLU_1289548_0_0_1"/>
<reference evidence="1" key="1">
    <citation type="submission" date="2013-07" db="EMBL/GenBank/DDBJ databases">
        <title>The genome of an arbuscular mycorrhizal fungus provides insights into the evolution of the oldest plant symbiosis.</title>
        <authorList>
            <consortium name="DOE Joint Genome Institute"/>
            <person name="Tisserant E."/>
            <person name="Malbreil M."/>
            <person name="Kuo A."/>
            <person name="Kohler A."/>
            <person name="Symeonidi A."/>
            <person name="Balestrini R."/>
            <person name="Charron P."/>
            <person name="Duensing N."/>
            <person name="Frei-dit-Frey N."/>
            <person name="Gianinazzi-Pearson V."/>
            <person name="Gilbert B."/>
            <person name="Handa Y."/>
            <person name="Hijri M."/>
            <person name="Kaul R."/>
            <person name="Kawaguchi M."/>
            <person name="Krajinski F."/>
            <person name="Lammers P."/>
            <person name="Lapierre D."/>
            <person name="Masclaux F.G."/>
            <person name="Murat C."/>
            <person name="Morin E."/>
            <person name="Ndikumana S."/>
            <person name="Pagni M."/>
            <person name="Petitpierre D."/>
            <person name="Requena N."/>
            <person name="Rosikiewicz P."/>
            <person name="Riley R."/>
            <person name="Saito K."/>
            <person name="San Clemente H."/>
            <person name="Shapiro H."/>
            <person name="van Tuinen D."/>
            <person name="Becard G."/>
            <person name="Bonfante P."/>
            <person name="Paszkowski U."/>
            <person name="Shachar-Hill Y."/>
            <person name="Young J.P."/>
            <person name="Sanders I.R."/>
            <person name="Henrissat B."/>
            <person name="Rensing S.A."/>
            <person name="Grigoriev I.V."/>
            <person name="Corradi N."/>
            <person name="Roux C."/>
            <person name="Martin F."/>
        </authorList>
    </citation>
    <scope>NUCLEOTIDE SEQUENCE</scope>
    <source>
        <strain evidence="1">DAOM 197198</strain>
    </source>
</reference>
<sequence>MNLDPSKYATIYKLMYPFFVLILTQTLNMPFGRVAEWYISNHSLLKNIRLKCQNRKKISELVNENIIAVSRVEGVVDYIKWNTKKGSTKSTNRIDDIIKLTPEVRVISESKLSWLKKEKPLRIKIIGSHLLINALALHNPIITRLNISRQTKDNIIIIRRADFLGLSNRENSLSIQLAVLAVKNNIHCNNNNCSYEWFIKICQMKKVLEVSESP</sequence>